<dbReference type="InterPro" id="IPR003779">
    <property type="entry name" value="CMD-like"/>
</dbReference>
<proteinExistence type="predicted"/>
<dbReference type="PANTHER" id="PTHR35446:SF2">
    <property type="entry name" value="CARBOXYMUCONOLACTONE DECARBOXYLASE-LIKE DOMAIN-CONTAINING PROTEIN"/>
    <property type="match status" value="1"/>
</dbReference>
<evidence type="ECO:0000313" key="2">
    <source>
        <dbReference type="EMBL" id="TPD61740.1"/>
    </source>
</evidence>
<dbReference type="NCBIfam" id="TIGR00778">
    <property type="entry name" value="ahpD_dom"/>
    <property type="match status" value="1"/>
</dbReference>
<protein>
    <submittedName>
        <fullName evidence="2">Carboxymuconolactone decarboxylase family protein</fullName>
    </submittedName>
</protein>
<evidence type="ECO:0000313" key="3">
    <source>
        <dbReference type="Proteomes" id="UP000319148"/>
    </source>
</evidence>
<dbReference type="Gene3D" id="1.20.1290.10">
    <property type="entry name" value="AhpD-like"/>
    <property type="match status" value="1"/>
</dbReference>
<keyword evidence="3" id="KW-1185">Reference proteome</keyword>
<dbReference type="GO" id="GO:0051920">
    <property type="term" value="F:peroxiredoxin activity"/>
    <property type="evidence" value="ECO:0007669"/>
    <property type="project" value="InterPro"/>
</dbReference>
<sequence>MTMTTAIPYENHIPDVLQALQQVEVTMAEHGLDPLLVHLVKLRASQINSCGFCVKMHIREARADGETDERLERLVVWRHVDDYSERERAALKWTEALTTLKEDTDYGALRAELKALFSEAEISVLTSTIMMINLWNRMKASQH</sequence>
<feature type="domain" description="Carboxymuconolactone decarboxylase-like" evidence="1">
    <location>
        <begin position="14"/>
        <end position="96"/>
    </location>
</feature>
<dbReference type="OrthoDB" id="9801997at2"/>
<name>A0A501PML8_9PROT</name>
<dbReference type="Pfam" id="PF02627">
    <property type="entry name" value="CMD"/>
    <property type="match status" value="1"/>
</dbReference>
<dbReference type="InterPro" id="IPR004675">
    <property type="entry name" value="AhpD_core"/>
</dbReference>
<dbReference type="EMBL" id="VFIY01000005">
    <property type="protein sequence ID" value="TPD61740.1"/>
    <property type="molecule type" value="Genomic_DNA"/>
</dbReference>
<gene>
    <name evidence="2" type="ORF">FIV46_05905</name>
</gene>
<accession>A0A501PML8</accession>
<dbReference type="Proteomes" id="UP000319148">
    <property type="component" value="Unassembled WGS sequence"/>
</dbReference>
<dbReference type="PANTHER" id="PTHR35446">
    <property type="entry name" value="SI:CH211-175M2.5"/>
    <property type="match status" value="1"/>
</dbReference>
<dbReference type="InterPro" id="IPR029032">
    <property type="entry name" value="AhpD-like"/>
</dbReference>
<reference evidence="3" key="1">
    <citation type="submission" date="2019-06" db="EMBL/GenBank/DDBJ databases">
        <title>The complete genome of Emcibacter congregatus ZYLT.</title>
        <authorList>
            <person name="Zhao Z."/>
        </authorList>
    </citation>
    <scope>NUCLEOTIDE SEQUENCE [LARGE SCALE GENOMIC DNA]</scope>
    <source>
        <strain evidence="3">MCCC 1A06723</strain>
    </source>
</reference>
<dbReference type="SUPFAM" id="SSF69118">
    <property type="entry name" value="AhpD-like"/>
    <property type="match status" value="1"/>
</dbReference>
<dbReference type="AlphaFoldDB" id="A0A501PML8"/>
<evidence type="ECO:0000259" key="1">
    <source>
        <dbReference type="Pfam" id="PF02627"/>
    </source>
</evidence>
<comment type="caution">
    <text evidence="2">The sequence shown here is derived from an EMBL/GenBank/DDBJ whole genome shotgun (WGS) entry which is preliminary data.</text>
</comment>
<organism evidence="2 3">
    <name type="scientific">Emcibacter nanhaiensis</name>
    <dbReference type="NCBI Taxonomy" id="1505037"/>
    <lineage>
        <taxon>Bacteria</taxon>
        <taxon>Pseudomonadati</taxon>
        <taxon>Pseudomonadota</taxon>
        <taxon>Alphaproteobacteria</taxon>
        <taxon>Emcibacterales</taxon>
        <taxon>Emcibacteraceae</taxon>
        <taxon>Emcibacter</taxon>
    </lineage>
</organism>